<keyword evidence="3" id="KW-0677">Repeat</keyword>
<sequence>MDQKATATLLELAAKSLLSNEPAAIHALEELPRDLFVPLFIAAFLGGHMKVLKEMVSIWPFHCLHIGTLSREESYYEILEAMIDGLQILPAQNSSTCGPKLRILDLMEDQDCETTCPSIRKTFPFCSHSCVYSQHSILKVEEAQRNVRCLGIGNSESEPLSAWKPTEVLVDLSISGNLKKKQFLSFLQNKVEENIGSLHLCCRGLHIDSMPAVKSVLQFLDLGCTDHLEVYKADLSEVTTHFAQMTHLNSLSLSNIPFKSCKGRKFNTFLTWLGHQDNLQDLILCSFCLKNQLHKLLRVLPPRLDTLYLTFCGLSNRDVIALSQSSQATHLTQLNLSNNQIFSEVYEPFQTLLEKASGTLQHLEVNNCLITDSILSALLPALSHCSHLRILSFASNPITMPVLRSLLQHLTSLTKLKYVIYPVPVHCYEQEDFHSTLDQQKLAEVQAQLKVMLHAVQRDDMNWTTSPE</sequence>
<evidence type="ECO:0000313" key="5">
    <source>
        <dbReference type="Proteomes" id="UP000585614"/>
    </source>
</evidence>
<dbReference type="SUPFAM" id="SSF52047">
    <property type="entry name" value="RNI-like"/>
    <property type="match status" value="1"/>
</dbReference>
<dbReference type="GO" id="GO:0008284">
    <property type="term" value="P:positive regulation of cell population proliferation"/>
    <property type="evidence" value="ECO:0007669"/>
    <property type="project" value="InterPro"/>
</dbReference>
<reference evidence="4 5" key="1">
    <citation type="journal article" date="2020" name="Nature">
        <title>Six reference-quality genomes reveal evolution of bat adaptations.</title>
        <authorList>
            <person name="Jebb D."/>
            <person name="Huang Z."/>
            <person name="Pippel M."/>
            <person name="Hughes G.M."/>
            <person name="Lavrichenko K."/>
            <person name="Devanna P."/>
            <person name="Winkler S."/>
            <person name="Jermiin L.S."/>
            <person name="Skirmuntt E.C."/>
            <person name="Katzourakis A."/>
            <person name="Burkitt-Gray L."/>
            <person name="Ray D.A."/>
            <person name="Sullivan K.A.M."/>
            <person name="Roscito J.G."/>
            <person name="Kirilenko B.M."/>
            <person name="Davalos L.M."/>
            <person name="Corthals A.P."/>
            <person name="Power M.L."/>
            <person name="Jones G."/>
            <person name="Ransome R.D."/>
            <person name="Dechmann D.K.N."/>
            <person name="Locatelli A.G."/>
            <person name="Puechmaille S.J."/>
            <person name="Fedrigo O."/>
            <person name="Jarvis E.D."/>
            <person name="Hiller M."/>
            <person name="Vernes S.C."/>
            <person name="Myers E.W."/>
            <person name="Teeling E.C."/>
        </authorList>
    </citation>
    <scope>NUCLEOTIDE SEQUENCE [LARGE SCALE GENOMIC DNA]</scope>
    <source>
        <strain evidence="4">MRhiFer1</strain>
        <tissue evidence="4">Lung</tissue>
    </source>
</reference>
<dbReference type="EMBL" id="JACAGC010000001">
    <property type="protein sequence ID" value="KAF6390681.1"/>
    <property type="molecule type" value="Genomic_DNA"/>
</dbReference>
<name>A0A7J8AWM4_RHIFE</name>
<evidence type="ECO:0000256" key="2">
    <source>
        <dbReference type="ARBA" id="ARBA00022614"/>
    </source>
</evidence>
<dbReference type="PANTHER" id="PTHR14224">
    <property type="entry name" value="SIMILAR TO PREFERENTIALLY EXPRESSED ANTIGEN IN MELANOMA-LIKE 3"/>
    <property type="match status" value="1"/>
</dbReference>
<dbReference type="GO" id="GO:0043066">
    <property type="term" value="P:negative regulation of apoptotic process"/>
    <property type="evidence" value="ECO:0007669"/>
    <property type="project" value="InterPro"/>
</dbReference>
<accession>A0A7J8AWM4</accession>
<organism evidence="4 5">
    <name type="scientific">Rhinolophus ferrumequinum</name>
    <name type="common">Greater horseshoe bat</name>
    <dbReference type="NCBI Taxonomy" id="59479"/>
    <lineage>
        <taxon>Eukaryota</taxon>
        <taxon>Metazoa</taxon>
        <taxon>Chordata</taxon>
        <taxon>Craniata</taxon>
        <taxon>Vertebrata</taxon>
        <taxon>Euteleostomi</taxon>
        <taxon>Mammalia</taxon>
        <taxon>Eutheria</taxon>
        <taxon>Laurasiatheria</taxon>
        <taxon>Chiroptera</taxon>
        <taxon>Yinpterochiroptera</taxon>
        <taxon>Rhinolophoidea</taxon>
        <taxon>Rhinolophidae</taxon>
        <taxon>Rhinolophinae</taxon>
        <taxon>Rhinolophus</taxon>
    </lineage>
</organism>
<dbReference type="GO" id="GO:0045596">
    <property type="term" value="P:negative regulation of cell differentiation"/>
    <property type="evidence" value="ECO:0007669"/>
    <property type="project" value="InterPro"/>
</dbReference>
<comment type="similarity">
    <text evidence="1">Belongs to the PRAME family.</text>
</comment>
<dbReference type="InterPro" id="IPR032675">
    <property type="entry name" value="LRR_dom_sf"/>
</dbReference>
<evidence type="ECO:0000256" key="3">
    <source>
        <dbReference type="ARBA" id="ARBA00022737"/>
    </source>
</evidence>
<evidence type="ECO:0008006" key="6">
    <source>
        <dbReference type="Google" id="ProtNLM"/>
    </source>
</evidence>
<dbReference type="PIRSF" id="PIRSF038286">
    <property type="entry name" value="PRAME"/>
    <property type="match status" value="1"/>
</dbReference>
<dbReference type="Proteomes" id="UP000585614">
    <property type="component" value="Unassembled WGS sequence"/>
</dbReference>
<dbReference type="Gene3D" id="3.80.10.10">
    <property type="entry name" value="Ribonuclease Inhibitor"/>
    <property type="match status" value="1"/>
</dbReference>
<dbReference type="GO" id="GO:0045892">
    <property type="term" value="P:negative regulation of DNA-templated transcription"/>
    <property type="evidence" value="ECO:0007669"/>
    <property type="project" value="InterPro"/>
</dbReference>
<protein>
    <recommendedName>
        <fullName evidence="6">Melanoma antigen preferentially expressed in tumors-like</fullName>
    </recommendedName>
</protein>
<dbReference type="PANTHER" id="PTHR14224:SF1">
    <property type="entry name" value="PRAME LIKE, X-LINKED 1"/>
    <property type="match status" value="1"/>
</dbReference>
<gene>
    <name evidence="4" type="ORF">mRhiFer1_013502</name>
</gene>
<dbReference type="InterPro" id="IPR050694">
    <property type="entry name" value="LRRC14/PRAME"/>
</dbReference>
<dbReference type="InterPro" id="IPR026271">
    <property type="entry name" value="PRAME"/>
</dbReference>
<evidence type="ECO:0000313" key="4">
    <source>
        <dbReference type="EMBL" id="KAF6390681.1"/>
    </source>
</evidence>
<dbReference type="AlphaFoldDB" id="A0A7J8AWM4"/>
<evidence type="ECO:0000256" key="1">
    <source>
        <dbReference type="ARBA" id="ARBA00009608"/>
    </source>
</evidence>
<dbReference type="GO" id="GO:0005737">
    <property type="term" value="C:cytoplasm"/>
    <property type="evidence" value="ECO:0007669"/>
    <property type="project" value="TreeGrafter"/>
</dbReference>
<keyword evidence="2" id="KW-0433">Leucine-rich repeat</keyword>
<proteinExistence type="inferred from homology"/>
<comment type="caution">
    <text evidence="4">The sequence shown here is derived from an EMBL/GenBank/DDBJ whole genome shotgun (WGS) entry which is preliminary data.</text>
</comment>